<name>A0AAD5DGT7_AMBAR</name>
<dbReference type="AlphaFoldDB" id="A0AAD5DGT7"/>
<organism evidence="2 3">
    <name type="scientific">Ambrosia artemisiifolia</name>
    <name type="common">Common ragweed</name>
    <dbReference type="NCBI Taxonomy" id="4212"/>
    <lineage>
        <taxon>Eukaryota</taxon>
        <taxon>Viridiplantae</taxon>
        <taxon>Streptophyta</taxon>
        <taxon>Embryophyta</taxon>
        <taxon>Tracheophyta</taxon>
        <taxon>Spermatophyta</taxon>
        <taxon>Magnoliopsida</taxon>
        <taxon>eudicotyledons</taxon>
        <taxon>Gunneridae</taxon>
        <taxon>Pentapetalae</taxon>
        <taxon>asterids</taxon>
        <taxon>campanulids</taxon>
        <taxon>Asterales</taxon>
        <taxon>Asteraceae</taxon>
        <taxon>Asteroideae</taxon>
        <taxon>Heliantheae alliance</taxon>
        <taxon>Heliantheae</taxon>
        <taxon>Ambrosia</taxon>
    </lineage>
</organism>
<evidence type="ECO:0000256" key="1">
    <source>
        <dbReference type="SAM" id="MobiDB-lite"/>
    </source>
</evidence>
<dbReference type="EMBL" id="JAMZMK010000003">
    <property type="protein sequence ID" value="KAI7758406.1"/>
    <property type="molecule type" value="Genomic_DNA"/>
</dbReference>
<evidence type="ECO:0000313" key="3">
    <source>
        <dbReference type="Proteomes" id="UP001206925"/>
    </source>
</evidence>
<dbReference type="Proteomes" id="UP001206925">
    <property type="component" value="Unassembled WGS sequence"/>
</dbReference>
<reference evidence="2" key="1">
    <citation type="submission" date="2022-06" db="EMBL/GenBank/DDBJ databases">
        <title>Uncovering the hologenomic basis of an extraordinary plant invasion.</title>
        <authorList>
            <person name="Bieker V.C."/>
            <person name="Martin M.D."/>
            <person name="Gilbert T."/>
            <person name="Hodgins K."/>
            <person name="Battlay P."/>
            <person name="Petersen B."/>
            <person name="Wilson J."/>
        </authorList>
    </citation>
    <scope>NUCLEOTIDE SEQUENCE</scope>
    <source>
        <strain evidence="2">AA19_3_7</strain>
        <tissue evidence="2">Leaf</tissue>
    </source>
</reference>
<keyword evidence="3" id="KW-1185">Reference proteome</keyword>
<comment type="caution">
    <text evidence="2">The sequence shown here is derived from an EMBL/GenBank/DDBJ whole genome shotgun (WGS) entry which is preliminary data.</text>
</comment>
<proteinExistence type="predicted"/>
<feature type="compositionally biased region" description="Basic and acidic residues" evidence="1">
    <location>
        <begin position="101"/>
        <end position="111"/>
    </location>
</feature>
<gene>
    <name evidence="2" type="ORF">M8C21_013094</name>
</gene>
<evidence type="ECO:0000313" key="2">
    <source>
        <dbReference type="EMBL" id="KAI7758406.1"/>
    </source>
</evidence>
<feature type="region of interest" description="Disordered" evidence="1">
    <location>
        <begin position="89"/>
        <end position="128"/>
    </location>
</feature>
<accession>A0AAD5DGT7</accession>
<protein>
    <submittedName>
        <fullName evidence="2">Uncharacterized protein</fullName>
    </submittedName>
</protein>
<sequence>MLCIKYKILKRECLGLDIVMGSVLACWHNRVFCMGGKYSEYDAKDVLIQMLSVVAFCHLQELLICKERQRFKTKGPVCQTLSAQESETLDNLHTTSKKKKSELQIKGRQESGGEGAEEVEGERTEVGG</sequence>